<keyword evidence="2" id="KW-1185">Reference proteome</keyword>
<protein>
    <submittedName>
        <fullName evidence="1">Uncharacterized protein</fullName>
    </submittedName>
</protein>
<dbReference type="EMBL" id="FNFH01000003">
    <property type="protein sequence ID" value="SDK30236.1"/>
    <property type="molecule type" value="Genomic_DNA"/>
</dbReference>
<organism evidence="1 2">
    <name type="scientific">Microbulbifer yueqingensis</name>
    <dbReference type="NCBI Taxonomy" id="658219"/>
    <lineage>
        <taxon>Bacteria</taxon>
        <taxon>Pseudomonadati</taxon>
        <taxon>Pseudomonadota</taxon>
        <taxon>Gammaproteobacteria</taxon>
        <taxon>Cellvibrionales</taxon>
        <taxon>Microbulbiferaceae</taxon>
        <taxon>Microbulbifer</taxon>
    </lineage>
</organism>
<evidence type="ECO:0000313" key="2">
    <source>
        <dbReference type="Proteomes" id="UP000199305"/>
    </source>
</evidence>
<evidence type="ECO:0000313" key="1">
    <source>
        <dbReference type="EMBL" id="SDK30236.1"/>
    </source>
</evidence>
<proteinExistence type="predicted"/>
<dbReference type="Proteomes" id="UP000199305">
    <property type="component" value="Unassembled WGS sequence"/>
</dbReference>
<reference evidence="2" key="1">
    <citation type="submission" date="2016-10" db="EMBL/GenBank/DDBJ databases">
        <authorList>
            <person name="Varghese N."/>
            <person name="Submissions S."/>
        </authorList>
    </citation>
    <scope>NUCLEOTIDE SEQUENCE [LARGE SCALE GENOMIC DNA]</scope>
    <source>
        <strain evidence="2">CGMCC 1.10658</strain>
    </source>
</reference>
<dbReference type="AlphaFoldDB" id="A0A1G9ASD4"/>
<sequence length="140" mass="14868">MRAVIVALLLAGSLAGCMSSQPHTLVQSAFADTHLGWQPAPENQLAFSVATASGIARVELLQLPLDLEVLTLDMPGMEQVEGVQWAGTDGNHALLYSGVPEAAGVTLERRSHGFRLRIAGEALDIVRAGGMLTVIDYYRG</sequence>
<dbReference type="RefSeq" id="WP_139169494.1">
    <property type="nucleotide sequence ID" value="NZ_FNFH01000003.1"/>
</dbReference>
<dbReference type="OrthoDB" id="5732182at2"/>
<dbReference type="PROSITE" id="PS51257">
    <property type="entry name" value="PROKAR_LIPOPROTEIN"/>
    <property type="match status" value="1"/>
</dbReference>
<gene>
    <name evidence="1" type="ORF">SAMN05216212_2143</name>
</gene>
<accession>A0A1G9ASD4</accession>
<name>A0A1G9ASD4_9GAMM</name>